<protein>
    <recommendedName>
        <fullName evidence="1">Chromo domain-containing protein</fullName>
    </recommendedName>
</protein>
<dbReference type="InterPro" id="IPR000953">
    <property type="entry name" value="Chromo/chromo_shadow_dom"/>
</dbReference>
<name>A0A0W0F4N8_MONRR</name>
<proteinExistence type="predicted"/>
<dbReference type="Gene3D" id="2.40.50.40">
    <property type="match status" value="1"/>
</dbReference>
<dbReference type="InterPro" id="IPR056924">
    <property type="entry name" value="SH3_Tf2-1"/>
</dbReference>
<sequence>MEPPPDLIEGFKEYKVDAIVRHRLKKRPREFLVSYTHYVQGVLFMLLIQRKYTQNTAIYLLPDNIRDTIRTSHNLDDIHQFLCDEIKAAQEAYKTMADNRRKSAPNFQVGQQVYILAKHIKTTQPTKKLSEKYLGQPSSNAFTIRLPDYLSGIHSIFHVSQLEPFHPSEIPNCTEPPPPLVKIDDKGEPHYEIFEILDLKLDWQCKCQLQYLVKWASYEGTDKEIQWVSAKDLDPGEALNDFHSNPSTQHKPGPLNKHKAALARYLALWLTNL</sequence>
<dbReference type="eggNOG" id="ENOG502SBIF">
    <property type="taxonomic scope" value="Eukaryota"/>
</dbReference>
<evidence type="ECO:0000313" key="2">
    <source>
        <dbReference type="EMBL" id="KTB31249.1"/>
    </source>
</evidence>
<dbReference type="EMBL" id="LATX01002343">
    <property type="protein sequence ID" value="KTB31249.1"/>
    <property type="molecule type" value="Genomic_DNA"/>
</dbReference>
<gene>
    <name evidence="2" type="ORF">WG66_16172</name>
</gene>
<dbReference type="CDD" id="cd00024">
    <property type="entry name" value="CD_CSD"/>
    <property type="match status" value="1"/>
</dbReference>
<dbReference type="InterPro" id="IPR016197">
    <property type="entry name" value="Chromo-like_dom_sf"/>
</dbReference>
<accession>A0A0W0F4N8</accession>
<dbReference type="GO" id="GO:0006338">
    <property type="term" value="P:chromatin remodeling"/>
    <property type="evidence" value="ECO:0007669"/>
    <property type="project" value="UniProtKB-ARBA"/>
</dbReference>
<feature type="domain" description="Chromo" evidence="1">
    <location>
        <begin position="191"/>
        <end position="254"/>
    </location>
</feature>
<dbReference type="SUPFAM" id="SSF54160">
    <property type="entry name" value="Chromo domain-like"/>
    <property type="match status" value="1"/>
</dbReference>
<dbReference type="Pfam" id="PF24626">
    <property type="entry name" value="SH3_Tf2-1"/>
    <property type="match status" value="1"/>
</dbReference>
<dbReference type="PROSITE" id="PS50013">
    <property type="entry name" value="CHROMO_2"/>
    <property type="match status" value="1"/>
</dbReference>
<dbReference type="AlphaFoldDB" id="A0A0W0F4N8"/>
<evidence type="ECO:0000313" key="3">
    <source>
        <dbReference type="Proteomes" id="UP000054988"/>
    </source>
</evidence>
<reference evidence="2 3" key="1">
    <citation type="submission" date="2015-12" db="EMBL/GenBank/DDBJ databases">
        <title>Draft genome sequence of Moniliophthora roreri, the causal agent of frosty pod rot of cacao.</title>
        <authorList>
            <person name="Aime M.C."/>
            <person name="Diaz-Valderrama J.R."/>
            <person name="Kijpornyongpan T."/>
            <person name="Phillips-Mora W."/>
        </authorList>
    </citation>
    <scope>NUCLEOTIDE SEQUENCE [LARGE SCALE GENOMIC DNA]</scope>
    <source>
        <strain evidence="2 3">MCA 2952</strain>
    </source>
</reference>
<dbReference type="Proteomes" id="UP000054988">
    <property type="component" value="Unassembled WGS sequence"/>
</dbReference>
<organism evidence="2 3">
    <name type="scientific">Moniliophthora roreri</name>
    <name type="common">Frosty pod rot fungus</name>
    <name type="synonym">Monilia roreri</name>
    <dbReference type="NCBI Taxonomy" id="221103"/>
    <lineage>
        <taxon>Eukaryota</taxon>
        <taxon>Fungi</taxon>
        <taxon>Dikarya</taxon>
        <taxon>Basidiomycota</taxon>
        <taxon>Agaricomycotina</taxon>
        <taxon>Agaricomycetes</taxon>
        <taxon>Agaricomycetidae</taxon>
        <taxon>Agaricales</taxon>
        <taxon>Marasmiineae</taxon>
        <taxon>Marasmiaceae</taxon>
        <taxon>Moniliophthora</taxon>
    </lineage>
</organism>
<comment type="caution">
    <text evidence="2">The sequence shown here is derived from an EMBL/GenBank/DDBJ whole genome shotgun (WGS) entry which is preliminary data.</text>
</comment>
<evidence type="ECO:0000259" key="1">
    <source>
        <dbReference type="PROSITE" id="PS50013"/>
    </source>
</evidence>